<feature type="region of interest" description="Disordered" evidence="1">
    <location>
        <begin position="1"/>
        <end position="42"/>
    </location>
</feature>
<sequence>MANDNGEQNKKKMDESGFEPETLRMLSERATNYATRPSRIGP</sequence>
<protein>
    <submittedName>
        <fullName evidence="2">Uncharacterized protein</fullName>
    </submittedName>
</protein>
<evidence type="ECO:0000256" key="1">
    <source>
        <dbReference type="SAM" id="MobiDB-lite"/>
    </source>
</evidence>
<name>A0A0L0NVH5_CANAR</name>
<dbReference type="VEuPathDB" id="FungiDB:QG37_05246"/>
<accession>A0A0L0NVH5</accession>
<dbReference type="EMBL" id="LGST01000037">
    <property type="protein sequence ID" value="KND98013.1"/>
    <property type="molecule type" value="Genomic_DNA"/>
</dbReference>
<reference evidence="3" key="1">
    <citation type="journal article" date="2015" name="BMC Genomics">
        <title>Draft genome of a commonly misdiagnosed multidrug resistant pathogen Candida auris.</title>
        <authorList>
            <person name="Chatterjee S."/>
            <person name="Alampalli S.V."/>
            <person name="Nageshan R.K."/>
            <person name="Chettiar S.T."/>
            <person name="Joshi S."/>
            <person name="Tatu U.S."/>
        </authorList>
    </citation>
    <scope>NUCLEOTIDE SEQUENCE [LARGE SCALE GENOMIC DNA]</scope>
    <source>
        <strain evidence="3">6684</strain>
    </source>
</reference>
<dbReference type="Proteomes" id="UP000037122">
    <property type="component" value="Unassembled WGS sequence"/>
</dbReference>
<organism evidence="2 3">
    <name type="scientific">Candidozyma auris</name>
    <name type="common">Yeast</name>
    <name type="synonym">Candida auris</name>
    <dbReference type="NCBI Taxonomy" id="498019"/>
    <lineage>
        <taxon>Eukaryota</taxon>
        <taxon>Fungi</taxon>
        <taxon>Dikarya</taxon>
        <taxon>Ascomycota</taxon>
        <taxon>Saccharomycotina</taxon>
        <taxon>Pichiomycetes</taxon>
        <taxon>Metschnikowiaceae</taxon>
        <taxon>Candidozyma</taxon>
    </lineage>
</organism>
<evidence type="ECO:0000313" key="3">
    <source>
        <dbReference type="Proteomes" id="UP000037122"/>
    </source>
</evidence>
<gene>
    <name evidence="2" type="ORF">QG37_05246</name>
</gene>
<evidence type="ECO:0000313" key="2">
    <source>
        <dbReference type="EMBL" id="KND98013.1"/>
    </source>
</evidence>
<proteinExistence type="predicted"/>
<dbReference type="AlphaFoldDB" id="A0A0L0NVH5"/>
<comment type="caution">
    <text evidence="2">The sequence shown here is derived from an EMBL/GenBank/DDBJ whole genome shotgun (WGS) entry which is preliminary data.</text>
</comment>